<accession>A0A1J1I1P6</accession>
<dbReference type="Proteomes" id="UP000183832">
    <property type="component" value="Unassembled WGS sequence"/>
</dbReference>
<dbReference type="AlphaFoldDB" id="A0A1J1I1P6"/>
<dbReference type="EMBL" id="CVRI01000025">
    <property type="protein sequence ID" value="CRK92297.1"/>
    <property type="molecule type" value="Genomic_DNA"/>
</dbReference>
<reference evidence="1 2" key="1">
    <citation type="submission" date="2015-04" db="EMBL/GenBank/DDBJ databases">
        <authorList>
            <person name="Syromyatnikov M.Y."/>
            <person name="Popov V.N."/>
        </authorList>
    </citation>
    <scope>NUCLEOTIDE SEQUENCE [LARGE SCALE GENOMIC DNA]</scope>
</reference>
<name>A0A1J1I1P6_9DIPT</name>
<evidence type="ECO:0000313" key="1">
    <source>
        <dbReference type="EMBL" id="CRK92297.1"/>
    </source>
</evidence>
<gene>
    <name evidence="1" type="ORF">CLUMA_CG005873</name>
</gene>
<organism evidence="1 2">
    <name type="scientific">Clunio marinus</name>
    <dbReference type="NCBI Taxonomy" id="568069"/>
    <lineage>
        <taxon>Eukaryota</taxon>
        <taxon>Metazoa</taxon>
        <taxon>Ecdysozoa</taxon>
        <taxon>Arthropoda</taxon>
        <taxon>Hexapoda</taxon>
        <taxon>Insecta</taxon>
        <taxon>Pterygota</taxon>
        <taxon>Neoptera</taxon>
        <taxon>Endopterygota</taxon>
        <taxon>Diptera</taxon>
        <taxon>Nematocera</taxon>
        <taxon>Chironomoidea</taxon>
        <taxon>Chironomidae</taxon>
        <taxon>Clunio</taxon>
    </lineage>
</organism>
<protein>
    <submittedName>
        <fullName evidence="1">CLUMA_CG005873, isoform A</fullName>
    </submittedName>
</protein>
<proteinExistence type="predicted"/>
<keyword evidence="2" id="KW-1185">Reference proteome</keyword>
<sequence length="100" mass="11815">MLYSILAFVVGVHRCLLHVRDQEKDIQYHLLHGSIEVIVSFCLDDFPRYDSNVMAGFLQFSRQVFQALSFMGKFMFLRVVLKWQWECKNRSEQVLKAVRG</sequence>
<evidence type="ECO:0000313" key="2">
    <source>
        <dbReference type="Proteomes" id="UP000183832"/>
    </source>
</evidence>